<gene>
    <name evidence="2" type="ORF">PMAYCL1PPCAC_19364</name>
</gene>
<feature type="compositionally biased region" description="Basic and acidic residues" evidence="1">
    <location>
        <begin position="18"/>
        <end position="27"/>
    </location>
</feature>
<proteinExistence type="predicted"/>
<sequence>HFALLFARATEDAVGDGSSKEAKHQQNSDDDQEDNAAHRENEWLDKRVVLIIVNLLDDLPVLVGQSIGSEDVQE</sequence>
<evidence type="ECO:0000256" key="1">
    <source>
        <dbReference type="SAM" id="MobiDB-lite"/>
    </source>
</evidence>
<feature type="region of interest" description="Disordered" evidence="1">
    <location>
        <begin position="1"/>
        <end position="39"/>
    </location>
</feature>
<keyword evidence="3" id="KW-1185">Reference proteome</keyword>
<feature type="non-terminal residue" evidence="2">
    <location>
        <position position="74"/>
    </location>
</feature>
<reference evidence="3" key="1">
    <citation type="submission" date="2022-10" db="EMBL/GenBank/DDBJ databases">
        <title>Genome assembly of Pristionchus species.</title>
        <authorList>
            <person name="Yoshida K."/>
            <person name="Sommer R.J."/>
        </authorList>
    </citation>
    <scope>NUCLEOTIDE SEQUENCE [LARGE SCALE GENOMIC DNA]</scope>
    <source>
        <strain evidence="3">RS5460</strain>
    </source>
</reference>
<comment type="caution">
    <text evidence="2">The sequence shown here is derived from an EMBL/GenBank/DDBJ whole genome shotgun (WGS) entry which is preliminary data.</text>
</comment>
<accession>A0AAN5I2D7</accession>
<dbReference type="AlphaFoldDB" id="A0AAN5I2D7"/>
<organism evidence="2 3">
    <name type="scientific">Pristionchus mayeri</name>
    <dbReference type="NCBI Taxonomy" id="1317129"/>
    <lineage>
        <taxon>Eukaryota</taxon>
        <taxon>Metazoa</taxon>
        <taxon>Ecdysozoa</taxon>
        <taxon>Nematoda</taxon>
        <taxon>Chromadorea</taxon>
        <taxon>Rhabditida</taxon>
        <taxon>Rhabditina</taxon>
        <taxon>Diplogasteromorpha</taxon>
        <taxon>Diplogasteroidea</taxon>
        <taxon>Neodiplogasteridae</taxon>
        <taxon>Pristionchus</taxon>
    </lineage>
</organism>
<evidence type="ECO:0000313" key="2">
    <source>
        <dbReference type="EMBL" id="GMR49169.1"/>
    </source>
</evidence>
<name>A0AAN5I2D7_9BILA</name>
<evidence type="ECO:0000313" key="3">
    <source>
        <dbReference type="Proteomes" id="UP001328107"/>
    </source>
</evidence>
<dbReference type="Proteomes" id="UP001328107">
    <property type="component" value="Unassembled WGS sequence"/>
</dbReference>
<protein>
    <submittedName>
        <fullName evidence="2">Uncharacterized protein</fullName>
    </submittedName>
</protein>
<dbReference type="EMBL" id="BTRK01000004">
    <property type="protein sequence ID" value="GMR49169.1"/>
    <property type="molecule type" value="Genomic_DNA"/>
</dbReference>
<feature type="non-terminal residue" evidence="2">
    <location>
        <position position="1"/>
    </location>
</feature>